<name>A0A5E4V2L4_9BURK</name>
<dbReference type="Proteomes" id="UP000368474">
    <property type="component" value="Unassembled WGS sequence"/>
</dbReference>
<keyword evidence="2" id="KW-1185">Reference proteome</keyword>
<evidence type="ECO:0000313" key="2">
    <source>
        <dbReference type="Proteomes" id="UP000368474"/>
    </source>
</evidence>
<sequence>MTYGFQSISDAGVFQIDGESTNYCLSKKGVATLVQQSLYLGASGAGDVYATCYVADIAYSATNPLFVMENTNGIPIVVISTTNTGGNSWVTRVMALSPVSINYFVFSSDVLIDGSELLVVYNSAGQPVATSRMRYPLIKQVIAGNVIGAGPDYGQYNYGAATSFSASFSPGGGRIGVGAIRTPSTQFNGSLLSGEWRGNIGLGGWMSGVGVATFSTFNWRFGPSSPNPPNFQYDYQSALDYGGILIDVSNL</sequence>
<dbReference type="EMBL" id="CABPSD010000006">
    <property type="protein sequence ID" value="VVE05599.1"/>
    <property type="molecule type" value="Genomic_DNA"/>
</dbReference>
<evidence type="ECO:0000313" key="1">
    <source>
        <dbReference type="EMBL" id="VVE05599.1"/>
    </source>
</evidence>
<reference evidence="1 2" key="1">
    <citation type="submission" date="2019-08" db="EMBL/GenBank/DDBJ databases">
        <authorList>
            <person name="Peeters C."/>
        </authorList>
    </citation>
    <scope>NUCLEOTIDE SEQUENCE [LARGE SCALE GENOMIC DNA]</scope>
    <source>
        <strain evidence="1 2">LMG 31116</strain>
    </source>
</reference>
<proteinExistence type="predicted"/>
<organism evidence="1 2">
    <name type="scientific">Pandoraea morbifera</name>
    <dbReference type="NCBI Taxonomy" id="2508300"/>
    <lineage>
        <taxon>Bacteria</taxon>
        <taxon>Pseudomonadati</taxon>
        <taxon>Pseudomonadota</taxon>
        <taxon>Betaproteobacteria</taxon>
        <taxon>Burkholderiales</taxon>
        <taxon>Burkholderiaceae</taxon>
        <taxon>Pandoraea</taxon>
    </lineage>
</organism>
<protein>
    <submittedName>
        <fullName evidence="1">Uncharacterized protein</fullName>
    </submittedName>
</protein>
<accession>A0A5E4V2L4</accession>
<dbReference type="RefSeq" id="WP_150566849.1">
    <property type="nucleotide sequence ID" value="NZ_CABPSD010000006.1"/>
</dbReference>
<dbReference type="AlphaFoldDB" id="A0A5E4V2L4"/>
<gene>
    <name evidence="1" type="ORF">PMO31116_02330</name>
</gene>